<name>A0A4W3J4V5_CALMI</name>
<dbReference type="InParanoid" id="A0A4W3J4V5"/>
<accession>A0A4W3J4V5</accession>
<dbReference type="Ensembl" id="ENSCMIT00000038699.1">
    <property type="protein sequence ID" value="ENSCMIP00000038149.1"/>
    <property type="gene ID" value="ENSCMIG00000016032.1"/>
</dbReference>
<dbReference type="Proteomes" id="UP000314986">
    <property type="component" value="Unassembled WGS sequence"/>
</dbReference>
<reference evidence="2" key="3">
    <citation type="journal article" date="2014" name="Nature">
        <title>Elephant shark genome provides unique insights into gnathostome evolution.</title>
        <authorList>
            <consortium name="International Elephant Shark Genome Sequencing Consortium"/>
            <person name="Venkatesh B."/>
            <person name="Lee A.P."/>
            <person name="Ravi V."/>
            <person name="Maurya A.K."/>
            <person name="Lian M.M."/>
            <person name="Swann J.B."/>
            <person name="Ohta Y."/>
            <person name="Flajnik M.F."/>
            <person name="Sutoh Y."/>
            <person name="Kasahara M."/>
            <person name="Hoon S."/>
            <person name="Gangu V."/>
            <person name="Roy S.W."/>
            <person name="Irimia M."/>
            <person name="Korzh V."/>
            <person name="Kondrychyn I."/>
            <person name="Lim Z.W."/>
            <person name="Tay B.H."/>
            <person name="Tohari S."/>
            <person name="Kong K.W."/>
            <person name="Ho S."/>
            <person name="Lorente-Galdos B."/>
            <person name="Quilez J."/>
            <person name="Marques-Bonet T."/>
            <person name="Raney B.J."/>
            <person name="Ingham P.W."/>
            <person name="Tay A."/>
            <person name="Hillier L.W."/>
            <person name="Minx P."/>
            <person name="Boehm T."/>
            <person name="Wilson R.K."/>
            <person name="Brenner S."/>
            <person name="Warren W.C."/>
        </authorList>
    </citation>
    <scope>NUCLEOTIDE SEQUENCE [LARGE SCALE GENOMIC DNA]</scope>
</reference>
<evidence type="ECO:0000313" key="2">
    <source>
        <dbReference type="Proteomes" id="UP000314986"/>
    </source>
</evidence>
<dbReference type="AlphaFoldDB" id="A0A4W3J4V5"/>
<protein>
    <submittedName>
        <fullName evidence="1">Uncharacterized protein</fullName>
    </submittedName>
</protein>
<reference evidence="1" key="5">
    <citation type="submission" date="2025-09" db="UniProtKB">
        <authorList>
            <consortium name="Ensembl"/>
        </authorList>
    </citation>
    <scope>IDENTIFICATION</scope>
</reference>
<proteinExistence type="predicted"/>
<reference evidence="1" key="4">
    <citation type="submission" date="2025-08" db="UniProtKB">
        <authorList>
            <consortium name="Ensembl"/>
        </authorList>
    </citation>
    <scope>IDENTIFICATION</scope>
</reference>
<sequence>MHSLSCCLSNGQVLEYRFDTIFKLQTCECPEAQLICFVYLSSKNIVLLFYLQKKPPPAILGVNLHHKCNTIAHSV</sequence>
<keyword evidence="2" id="KW-1185">Reference proteome</keyword>
<reference evidence="2" key="1">
    <citation type="journal article" date="2006" name="Science">
        <title>Ancient noncoding elements conserved in the human genome.</title>
        <authorList>
            <person name="Venkatesh B."/>
            <person name="Kirkness E.F."/>
            <person name="Loh Y.H."/>
            <person name="Halpern A.L."/>
            <person name="Lee A.P."/>
            <person name="Johnson J."/>
            <person name="Dandona N."/>
            <person name="Viswanathan L.D."/>
            <person name="Tay A."/>
            <person name="Venter J.C."/>
            <person name="Strausberg R.L."/>
            <person name="Brenner S."/>
        </authorList>
    </citation>
    <scope>NUCLEOTIDE SEQUENCE [LARGE SCALE GENOMIC DNA]</scope>
</reference>
<evidence type="ECO:0000313" key="1">
    <source>
        <dbReference type="Ensembl" id="ENSCMIP00000038149.1"/>
    </source>
</evidence>
<organism evidence="1 2">
    <name type="scientific">Callorhinchus milii</name>
    <name type="common">Ghost shark</name>
    <dbReference type="NCBI Taxonomy" id="7868"/>
    <lineage>
        <taxon>Eukaryota</taxon>
        <taxon>Metazoa</taxon>
        <taxon>Chordata</taxon>
        <taxon>Craniata</taxon>
        <taxon>Vertebrata</taxon>
        <taxon>Chondrichthyes</taxon>
        <taxon>Holocephali</taxon>
        <taxon>Chimaeriformes</taxon>
        <taxon>Callorhinchidae</taxon>
        <taxon>Callorhinchus</taxon>
    </lineage>
</organism>
<reference evidence="2" key="2">
    <citation type="journal article" date="2007" name="PLoS Biol.">
        <title>Survey sequencing and comparative analysis of the elephant shark (Callorhinchus milii) genome.</title>
        <authorList>
            <person name="Venkatesh B."/>
            <person name="Kirkness E.F."/>
            <person name="Loh Y.H."/>
            <person name="Halpern A.L."/>
            <person name="Lee A.P."/>
            <person name="Johnson J."/>
            <person name="Dandona N."/>
            <person name="Viswanathan L.D."/>
            <person name="Tay A."/>
            <person name="Venter J.C."/>
            <person name="Strausberg R.L."/>
            <person name="Brenner S."/>
        </authorList>
    </citation>
    <scope>NUCLEOTIDE SEQUENCE [LARGE SCALE GENOMIC DNA]</scope>
</reference>